<feature type="compositionally biased region" description="Basic and acidic residues" evidence="1">
    <location>
        <begin position="73"/>
        <end position="82"/>
    </location>
</feature>
<evidence type="ECO:0000313" key="3">
    <source>
        <dbReference type="Proteomes" id="UP000650467"/>
    </source>
</evidence>
<dbReference type="Proteomes" id="UP000650467">
    <property type="component" value="Unassembled WGS sequence"/>
</dbReference>
<evidence type="ECO:0000313" key="2">
    <source>
        <dbReference type="EMBL" id="KAG2422804.1"/>
    </source>
</evidence>
<comment type="caution">
    <text evidence="2">The sequence shown here is derived from an EMBL/GenBank/DDBJ whole genome shotgun (WGS) entry which is preliminary data.</text>
</comment>
<keyword evidence="3" id="KW-1185">Reference proteome</keyword>
<organism evidence="2 3">
    <name type="scientific">Chlamydomonas incerta</name>
    <dbReference type="NCBI Taxonomy" id="51695"/>
    <lineage>
        <taxon>Eukaryota</taxon>
        <taxon>Viridiplantae</taxon>
        <taxon>Chlorophyta</taxon>
        <taxon>core chlorophytes</taxon>
        <taxon>Chlorophyceae</taxon>
        <taxon>CS clade</taxon>
        <taxon>Chlamydomonadales</taxon>
        <taxon>Chlamydomonadaceae</taxon>
        <taxon>Chlamydomonas</taxon>
    </lineage>
</organism>
<dbReference type="AlphaFoldDB" id="A0A835VRF9"/>
<evidence type="ECO:0000256" key="1">
    <source>
        <dbReference type="SAM" id="MobiDB-lite"/>
    </source>
</evidence>
<gene>
    <name evidence="2" type="ORF">HXX76_015751</name>
</gene>
<feature type="region of interest" description="Disordered" evidence="1">
    <location>
        <begin position="73"/>
        <end position="99"/>
    </location>
</feature>
<name>A0A835VRF9_CHLIN</name>
<proteinExistence type="predicted"/>
<sequence length="99" mass="10675">MPTGIEDTIWVNVGSAAALVGATIGATFVGAMAISKGIEAELLDEDARAQMNGAEAVNSSTPIQRTRLRAEDVLARQERQEQQEQQQQQEPAPKEQAKK</sequence>
<accession>A0A835VRF9</accession>
<reference evidence="2" key="1">
    <citation type="journal article" date="2020" name="bioRxiv">
        <title>Comparative genomics of Chlamydomonas.</title>
        <authorList>
            <person name="Craig R.J."/>
            <person name="Hasan A.R."/>
            <person name="Ness R.W."/>
            <person name="Keightley P.D."/>
        </authorList>
    </citation>
    <scope>NUCLEOTIDE SEQUENCE</scope>
    <source>
        <strain evidence="2">SAG 7.73</strain>
    </source>
</reference>
<dbReference type="EMBL" id="JAEHOC010000093">
    <property type="protein sequence ID" value="KAG2422804.1"/>
    <property type="molecule type" value="Genomic_DNA"/>
</dbReference>
<dbReference type="OrthoDB" id="532271at2759"/>
<protein>
    <submittedName>
        <fullName evidence="2">Uncharacterized protein</fullName>
    </submittedName>
</protein>